<reference evidence="3" key="1">
    <citation type="journal article" date="2018" name="Gigascience">
        <title>Genome assembly of the Pink Ipe (Handroanthus impetiginosus, Bignoniaceae), a highly valued, ecologically keystone Neotropical timber forest tree.</title>
        <authorList>
            <person name="Silva-Junior O.B."/>
            <person name="Grattapaglia D."/>
            <person name="Novaes E."/>
            <person name="Collevatti R.G."/>
        </authorList>
    </citation>
    <scope>NUCLEOTIDE SEQUENCE [LARGE SCALE GENOMIC DNA]</scope>
    <source>
        <strain evidence="3">cv. UFG-1</strain>
    </source>
</reference>
<keyword evidence="1" id="KW-0472">Membrane</keyword>
<evidence type="ECO:0000313" key="3">
    <source>
        <dbReference type="Proteomes" id="UP000231279"/>
    </source>
</evidence>
<keyword evidence="1" id="KW-1133">Transmembrane helix</keyword>
<evidence type="ECO:0000313" key="2">
    <source>
        <dbReference type="EMBL" id="PIN23082.1"/>
    </source>
</evidence>
<gene>
    <name evidence="2" type="ORF">CDL12_04211</name>
</gene>
<dbReference type="Proteomes" id="UP000231279">
    <property type="component" value="Unassembled WGS sequence"/>
</dbReference>
<keyword evidence="1" id="KW-0812">Transmembrane</keyword>
<sequence>MIAESLQASSALLPRNAFFSAAVASSGTAPLIRRVAQITLILSYITLTFSLIALISLAMRMSSMERPKALWTKFRALLSASRFRNTSIVFSASGTRAPSLWRTFAQSLRNALKRRISSSSISA</sequence>
<proteinExistence type="predicted"/>
<protein>
    <submittedName>
        <fullName evidence="2">Uncharacterized protein</fullName>
    </submittedName>
</protein>
<comment type="caution">
    <text evidence="2">The sequence shown here is derived from an EMBL/GenBank/DDBJ whole genome shotgun (WGS) entry which is preliminary data.</text>
</comment>
<accession>A0A2G9HZZ2</accession>
<evidence type="ECO:0000256" key="1">
    <source>
        <dbReference type="SAM" id="Phobius"/>
    </source>
</evidence>
<keyword evidence="3" id="KW-1185">Reference proteome</keyword>
<name>A0A2G9HZZ2_9LAMI</name>
<organism evidence="2 3">
    <name type="scientific">Handroanthus impetiginosus</name>
    <dbReference type="NCBI Taxonomy" id="429701"/>
    <lineage>
        <taxon>Eukaryota</taxon>
        <taxon>Viridiplantae</taxon>
        <taxon>Streptophyta</taxon>
        <taxon>Embryophyta</taxon>
        <taxon>Tracheophyta</taxon>
        <taxon>Spermatophyta</taxon>
        <taxon>Magnoliopsida</taxon>
        <taxon>eudicotyledons</taxon>
        <taxon>Gunneridae</taxon>
        <taxon>Pentapetalae</taxon>
        <taxon>asterids</taxon>
        <taxon>lamiids</taxon>
        <taxon>Lamiales</taxon>
        <taxon>Bignoniaceae</taxon>
        <taxon>Crescentiina</taxon>
        <taxon>Tabebuia alliance</taxon>
        <taxon>Handroanthus</taxon>
    </lineage>
</organism>
<dbReference type="AlphaFoldDB" id="A0A2G9HZZ2"/>
<dbReference type="EMBL" id="NKXS01000638">
    <property type="protein sequence ID" value="PIN23082.1"/>
    <property type="molecule type" value="Genomic_DNA"/>
</dbReference>
<feature type="transmembrane region" description="Helical" evidence="1">
    <location>
        <begin position="35"/>
        <end position="58"/>
    </location>
</feature>